<comment type="caution">
    <text evidence="1">The sequence shown here is derived from an EMBL/GenBank/DDBJ whole genome shotgun (WGS) entry which is preliminary data.</text>
</comment>
<evidence type="ECO:0000313" key="1">
    <source>
        <dbReference type="EMBL" id="MFF5900913.1"/>
    </source>
</evidence>
<reference evidence="1 2" key="1">
    <citation type="submission" date="2024-10" db="EMBL/GenBank/DDBJ databases">
        <title>The Natural Products Discovery Center: Release of the First 8490 Sequenced Strains for Exploring Actinobacteria Biosynthetic Diversity.</title>
        <authorList>
            <person name="Kalkreuter E."/>
            <person name="Kautsar S.A."/>
            <person name="Yang D."/>
            <person name="Bader C.D."/>
            <person name="Teijaro C.N."/>
            <person name="Fluegel L."/>
            <person name="Davis C.M."/>
            <person name="Simpson J.R."/>
            <person name="Lauterbach L."/>
            <person name="Steele A.D."/>
            <person name="Gui C."/>
            <person name="Meng S."/>
            <person name="Li G."/>
            <person name="Viehrig K."/>
            <person name="Ye F."/>
            <person name="Su P."/>
            <person name="Kiefer A.F."/>
            <person name="Nichols A."/>
            <person name="Cepeda A.J."/>
            <person name="Yan W."/>
            <person name="Fan B."/>
            <person name="Jiang Y."/>
            <person name="Adhikari A."/>
            <person name="Zheng C.-J."/>
            <person name="Schuster L."/>
            <person name="Cowan T.M."/>
            <person name="Smanski M.J."/>
            <person name="Chevrette M.G."/>
            <person name="De Carvalho L.P.S."/>
            <person name="Shen B."/>
        </authorList>
    </citation>
    <scope>NUCLEOTIDE SEQUENCE [LARGE SCALE GENOMIC DNA]</scope>
    <source>
        <strain evidence="1 2">NPDC012540</strain>
    </source>
</reference>
<evidence type="ECO:0000313" key="2">
    <source>
        <dbReference type="Proteomes" id="UP001602322"/>
    </source>
</evidence>
<proteinExistence type="predicted"/>
<gene>
    <name evidence="1" type="ORF">ACFY8O_34055</name>
</gene>
<name>A0ABW6XGM5_9ACTN</name>
<dbReference type="Proteomes" id="UP001602322">
    <property type="component" value="Unassembled WGS sequence"/>
</dbReference>
<dbReference type="EMBL" id="JBIBEG010000020">
    <property type="protein sequence ID" value="MFF5900913.1"/>
    <property type="molecule type" value="Genomic_DNA"/>
</dbReference>
<dbReference type="RefSeq" id="WP_387909228.1">
    <property type="nucleotide sequence ID" value="NZ_JBIBEG010000020.1"/>
</dbReference>
<protein>
    <submittedName>
        <fullName evidence="1">Uncharacterized protein</fullName>
    </submittedName>
</protein>
<keyword evidence="2" id="KW-1185">Reference proteome</keyword>
<accession>A0ABW6XGM5</accession>
<sequence length="43" mass="4811">MGLGLMLGEAEWTGDTRMRRLLTCPVCGQITSSRHGSRVYRDV</sequence>
<organism evidence="1 2">
    <name type="scientific">Streptomyces argenteolus</name>
    <dbReference type="NCBI Taxonomy" id="67274"/>
    <lineage>
        <taxon>Bacteria</taxon>
        <taxon>Bacillati</taxon>
        <taxon>Actinomycetota</taxon>
        <taxon>Actinomycetes</taxon>
        <taxon>Kitasatosporales</taxon>
        <taxon>Streptomycetaceae</taxon>
        <taxon>Streptomyces</taxon>
    </lineage>
</organism>